<reference evidence="2" key="1">
    <citation type="submission" date="2022-01" db="EMBL/GenBank/DDBJ databases">
        <authorList>
            <person name="King R."/>
        </authorList>
    </citation>
    <scope>NUCLEOTIDE SEQUENCE</scope>
</reference>
<keyword evidence="1" id="KW-0472">Membrane</keyword>
<name>A0A9N9S775_9DIPT</name>
<dbReference type="EMBL" id="OU895880">
    <property type="protein sequence ID" value="CAG9810608.1"/>
    <property type="molecule type" value="Genomic_DNA"/>
</dbReference>
<evidence type="ECO:0000256" key="1">
    <source>
        <dbReference type="SAM" id="Phobius"/>
    </source>
</evidence>
<keyword evidence="1" id="KW-1133">Transmembrane helix</keyword>
<evidence type="ECO:0000313" key="2">
    <source>
        <dbReference type="EMBL" id="CAG9810608.1"/>
    </source>
</evidence>
<protein>
    <submittedName>
        <fullName evidence="2">Uncharacterized protein</fullName>
    </submittedName>
</protein>
<sequence length="161" mass="18416">MTITKTAFIISVFNVVSCTAFFLYRFLIFYEIVELTQTNEINRFTVVSRREFNPNVTSYMDAEHGLIVEMSAYFLGILFNALLPLGVNTAREKNSFFFFPPYYIIAILLSAVTFALGIKNVSLTYIGYSVLNVLFIIGVIGIHRAIKREKSYTRKYNATNV</sequence>
<feature type="transmembrane region" description="Helical" evidence="1">
    <location>
        <begin position="125"/>
        <end position="146"/>
    </location>
</feature>
<keyword evidence="3" id="KW-1185">Reference proteome</keyword>
<evidence type="ECO:0000313" key="3">
    <source>
        <dbReference type="Proteomes" id="UP001153620"/>
    </source>
</evidence>
<proteinExistence type="predicted"/>
<dbReference type="Proteomes" id="UP001153620">
    <property type="component" value="Chromosome 4"/>
</dbReference>
<keyword evidence="1" id="KW-0812">Transmembrane</keyword>
<feature type="transmembrane region" description="Helical" evidence="1">
    <location>
        <begin position="7"/>
        <end position="27"/>
    </location>
</feature>
<gene>
    <name evidence="2" type="ORF">CHIRRI_LOCUS13421</name>
</gene>
<dbReference type="OrthoDB" id="10355805at2759"/>
<organism evidence="2 3">
    <name type="scientific">Chironomus riparius</name>
    <dbReference type="NCBI Taxonomy" id="315576"/>
    <lineage>
        <taxon>Eukaryota</taxon>
        <taxon>Metazoa</taxon>
        <taxon>Ecdysozoa</taxon>
        <taxon>Arthropoda</taxon>
        <taxon>Hexapoda</taxon>
        <taxon>Insecta</taxon>
        <taxon>Pterygota</taxon>
        <taxon>Neoptera</taxon>
        <taxon>Endopterygota</taxon>
        <taxon>Diptera</taxon>
        <taxon>Nematocera</taxon>
        <taxon>Chironomoidea</taxon>
        <taxon>Chironomidae</taxon>
        <taxon>Chironominae</taxon>
        <taxon>Chironomus</taxon>
    </lineage>
</organism>
<dbReference type="AlphaFoldDB" id="A0A9N9S775"/>
<feature type="transmembrane region" description="Helical" evidence="1">
    <location>
        <begin position="70"/>
        <end position="90"/>
    </location>
</feature>
<accession>A0A9N9S775</accession>
<feature type="transmembrane region" description="Helical" evidence="1">
    <location>
        <begin position="102"/>
        <end position="119"/>
    </location>
</feature>
<reference evidence="2" key="2">
    <citation type="submission" date="2022-10" db="EMBL/GenBank/DDBJ databases">
        <authorList>
            <consortium name="ENA_rothamsted_submissions"/>
            <consortium name="culmorum"/>
            <person name="King R."/>
        </authorList>
    </citation>
    <scope>NUCLEOTIDE SEQUENCE</scope>
</reference>